<dbReference type="RefSeq" id="WP_152587873.1">
    <property type="nucleotide sequence ID" value="NZ_JAKVIV010000014.1"/>
</dbReference>
<comment type="caution">
    <text evidence="1">The sequence shown here is derived from an EMBL/GenBank/DDBJ whole genome shotgun (WGS) entry which is preliminary data.</text>
</comment>
<organism evidence="1 2">
    <name type="scientific">Bifidobacterium tibiigranuli</name>
    <dbReference type="NCBI Taxonomy" id="2172043"/>
    <lineage>
        <taxon>Bacteria</taxon>
        <taxon>Bacillati</taxon>
        <taxon>Actinomycetota</taxon>
        <taxon>Actinomycetes</taxon>
        <taxon>Bifidobacteriales</taxon>
        <taxon>Bifidobacteriaceae</taxon>
        <taxon>Bifidobacterium</taxon>
    </lineage>
</organism>
<dbReference type="Proteomes" id="UP000325415">
    <property type="component" value="Unassembled WGS sequence"/>
</dbReference>
<evidence type="ECO:0000313" key="2">
    <source>
        <dbReference type="Proteomes" id="UP000325415"/>
    </source>
</evidence>
<sequence length="100" mass="10974">MVRAGDFHHIDKRKAVLDSAAALDEAYWNASEEENSESASKESSDAQSLKYFSRAKALSAVAFCAEEDPIEAAVEAIYEAISAVNDPTDIVEKVKDRIEH</sequence>
<protein>
    <submittedName>
        <fullName evidence="1">Uncharacterized protein</fullName>
    </submittedName>
</protein>
<accession>A0A5N6RW26</accession>
<name>A0A5N6RW26_9BIFI</name>
<evidence type="ECO:0000313" key="1">
    <source>
        <dbReference type="EMBL" id="KAE8126589.1"/>
    </source>
</evidence>
<gene>
    <name evidence="1" type="ORF">DDE84_10755</name>
</gene>
<reference evidence="1 2" key="1">
    <citation type="submission" date="2018-04" db="EMBL/GenBank/DDBJ databases">
        <authorList>
            <person name="Eckel V.P."/>
            <person name="Vogel R.F."/>
        </authorList>
    </citation>
    <scope>NUCLEOTIDE SEQUENCE [LARGE SCALE GENOMIC DNA]</scope>
    <source>
        <strain evidence="2">TMW 2.1764</strain>
    </source>
</reference>
<proteinExistence type="predicted"/>
<dbReference type="AlphaFoldDB" id="A0A5N6RW26"/>
<dbReference type="EMBL" id="QDAG01000012">
    <property type="protein sequence ID" value="KAE8126589.1"/>
    <property type="molecule type" value="Genomic_DNA"/>
</dbReference>
<keyword evidence="2" id="KW-1185">Reference proteome</keyword>